<keyword evidence="2" id="KW-0812">Transmembrane</keyword>
<evidence type="ECO:0000256" key="2">
    <source>
        <dbReference type="SAM" id="Phobius"/>
    </source>
</evidence>
<protein>
    <submittedName>
        <fullName evidence="3">Uncharacterized protein</fullName>
    </submittedName>
</protein>
<keyword evidence="2" id="KW-0472">Membrane</keyword>
<keyword evidence="2" id="KW-1133">Transmembrane helix</keyword>
<organism evidence="3 4">
    <name type="scientific">Candidatus Woesebacteria bacterium GW2011_GWB1_43_14</name>
    <dbReference type="NCBI Taxonomy" id="1618578"/>
    <lineage>
        <taxon>Bacteria</taxon>
        <taxon>Candidatus Woeseibacteriota</taxon>
    </lineage>
</organism>
<feature type="compositionally biased region" description="Acidic residues" evidence="1">
    <location>
        <begin position="78"/>
        <end position="90"/>
    </location>
</feature>
<dbReference type="EMBL" id="LCFQ01000013">
    <property type="protein sequence ID" value="KKS96967.1"/>
    <property type="molecule type" value="Genomic_DNA"/>
</dbReference>
<dbReference type="Proteomes" id="UP000034090">
    <property type="component" value="Unassembled WGS sequence"/>
</dbReference>
<feature type="region of interest" description="Disordered" evidence="1">
    <location>
        <begin position="65"/>
        <end position="95"/>
    </location>
</feature>
<name>A0A0G1DH99_9BACT</name>
<sequence>MQEDKQEVQTQVQEQVQVQGQVPVPVETPPEKRRFSRARLIMIIVGILMALLVLAVVASMVANNGEPATVVPTPSPETTEESGDGLEEGELSQYASDPEVQAIGKALEELEKKFDETRVREDALNIPLLDFEVSF</sequence>
<evidence type="ECO:0000313" key="3">
    <source>
        <dbReference type="EMBL" id="KKS96967.1"/>
    </source>
</evidence>
<evidence type="ECO:0000256" key="1">
    <source>
        <dbReference type="SAM" id="MobiDB-lite"/>
    </source>
</evidence>
<accession>A0A0G1DH99</accession>
<reference evidence="3 4" key="1">
    <citation type="journal article" date="2015" name="Nature">
        <title>rRNA introns, odd ribosomes, and small enigmatic genomes across a large radiation of phyla.</title>
        <authorList>
            <person name="Brown C.T."/>
            <person name="Hug L.A."/>
            <person name="Thomas B.C."/>
            <person name="Sharon I."/>
            <person name="Castelle C.J."/>
            <person name="Singh A."/>
            <person name="Wilkins M.J."/>
            <person name="Williams K.H."/>
            <person name="Banfield J.F."/>
        </authorList>
    </citation>
    <scope>NUCLEOTIDE SEQUENCE [LARGE SCALE GENOMIC DNA]</scope>
</reference>
<comment type="caution">
    <text evidence="3">The sequence shown here is derived from an EMBL/GenBank/DDBJ whole genome shotgun (WGS) entry which is preliminary data.</text>
</comment>
<proteinExistence type="predicted"/>
<dbReference type="STRING" id="1618578.UV74_C0013G0089"/>
<dbReference type="AlphaFoldDB" id="A0A0G1DH99"/>
<gene>
    <name evidence="3" type="ORF">UV74_C0013G0089</name>
</gene>
<evidence type="ECO:0000313" key="4">
    <source>
        <dbReference type="Proteomes" id="UP000034090"/>
    </source>
</evidence>
<feature type="transmembrane region" description="Helical" evidence="2">
    <location>
        <begin position="40"/>
        <end position="62"/>
    </location>
</feature>